<sequence>MRPFSCKHCDKEIDPDPVFQVDCPTCEAEAGEKCKRPSGHPVWDPQWGGLPKGAHPKRDLKALDEGAYGSCPLGRCPESLAELDRKPEGGLEASGGGSPEAEPEASQLALFEAE</sequence>
<protein>
    <submittedName>
        <fullName evidence="2">Uncharacterized protein</fullName>
    </submittedName>
</protein>
<dbReference type="Proteomes" id="UP001155057">
    <property type="component" value="Unassembled WGS sequence"/>
</dbReference>
<proteinExistence type="predicted"/>
<evidence type="ECO:0000313" key="3">
    <source>
        <dbReference type="Proteomes" id="UP001155057"/>
    </source>
</evidence>
<accession>A0A9X2Q7E1</accession>
<comment type="caution">
    <text evidence="2">The sequence shown here is derived from an EMBL/GenBank/DDBJ whole genome shotgun (WGS) entry which is preliminary data.</text>
</comment>
<dbReference type="AlphaFoldDB" id="A0A9X2Q7E1"/>
<name>A0A9X2Q7E1_9BACT</name>
<evidence type="ECO:0000256" key="1">
    <source>
        <dbReference type="SAM" id="MobiDB-lite"/>
    </source>
</evidence>
<gene>
    <name evidence="2" type="ORF">GGP61_001574</name>
</gene>
<reference evidence="2" key="1">
    <citation type="submission" date="2022-08" db="EMBL/GenBank/DDBJ databases">
        <title>Genomic Encyclopedia of Type Strains, Phase V (KMG-V): Genome sequencing to study the core and pangenomes of soil and plant-associated prokaryotes.</title>
        <authorList>
            <person name="Whitman W."/>
        </authorList>
    </citation>
    <scope>NUCLEOTIDE SEQUENCE</scope>
    <source>
        <strain evidence="2">SP3049</strain>
    </source>
</reference>
<feature type="region of interest" description="Disordered" evidence="1">
    <location>
        <begin position="31"/>
        <end position="56"/>
    </location>
</feature>
<evidence type="ECO:0000313" key="2">
    <source>
        <dbReference type="EMBL" id="MCS3709970.1"/>
    </source>
</evidence>
<feature type="region of interest" description="Disordered" evidence="1">
    <location>
        <begin position="82"/>
        <end position="114"/>
    </location>
</feature>
<organism evidence="2 3">
    <name type="scientific">Salinibacter ruber</name>
    <dbReference type="NCBI Taxonomy" id="146919"/>
    <lineage>
        <taxon>Bacteria</taxon>
        <taxon>Pseudomonadati</taxon>
        <taxon>Rhodothermota</taxon>
        <taxon>Rhodothermia</taxon>
        <taxon>Rhodothermales</taxon>
        <taxon>Salinibacteraceae</taxon>
        <taxon>Salinibacter</taxon>
    </lineage>
</organism>
<dbReference type="EMBL" id="JANUAE010000004">
    <property type="protein sequence ID" value="MCS3709970.1"/>
    <property type="molecule type" value="Genomic_DNA"/>
</dbReference>